<dbReference type="AlphaFoldDB" id="A0AAD1Y8X8"/>
<dbReference type="Pfam" id="PF02170">
    <property type="entry name" value="PAZ"/>
    <property type="match status" value="1"/>
</dbReference>
<feature type="domain" description="PAZ" evidence="2">
    <location>
        <begin position="193"/>
        <end position="303"/>
    </location>
</feature>
<dbReference type="EMBL" id="CAMPGE010029213">
    <property type="protein sequence ID" value="CAI2386684.1"/>
    <property type="molecule type" value="Genomic_DNA"/>
</dbReference>
<dbReference type="Gene3D" id="2.170.260.10">
    <property type="entry name" value="paz domain"/>
    <property type="match status" value="1"/>
</dbReference>
<sequence>MSAISRTPERSGTVARVDLITNYFKLSFPNGGDCPIFKYSMKFIPDVPVKNQRLKLKLFSKIRKQVVNDLGRVVYEGNSELYGMSTESEPEESYKASFRDEDYTISVKFVQAISPSDADSKVFYGIFIKSLFTKLGLSEIGRKYFDARRAHNLSDKSLSIMPGFSSALESLSDGLMVKIDIAHRVLRQESAYNVIKGIKGHCRDPYKLQWEIKKALVDSVVLTKYNKNSTYQINDVIFDMNPMSKFKYYDISKQELTEISYCEYYNKKYHITLKDETQPMLEYRDKRRKRSIYLAPEICTMTGITDRQKKDFKIMKEMASITHKSAEDRMKSVNELLDTIKQSENCQETMKAFKVQIEDEPSKVQGKLLQIGKFLMAKDGCGKRKEIEPLAREGCDRDIQHKMYEQASLNKWAILYHHSSERFIDNFCNGFRKVCGEYGFKIRAPKMIKCSQNDLEREIRKLGNVDDVDLLLYVIEGPKVNNEQYKRFKRMTFNEKQIPTQCINVSTIKKGRNIMSIYSRILMQINSKLGGAPWAVSECPLSNKPTMVMGINVWKKNYKAKHSIISLTASVNIRYNKYITICDEIGPNEDLGSKMKILVEKAIESFLKINKTEISRLIIYRDGVSESQQTQVLIYEVEPIKSALKEKNISFAFIIVNKRTQTRYYVQEGRLKGPTPGMLVDEGIVSQKNGPSKDFYLVSQIAKQGAASPTHYHILHIDEGLHKSDLMLLTYKLCFLYFHINSGIKVPAPIQYSERLGALLGDSVNAKANEKRPDENGKIYTLPGKRFLNKPGLFFI</sequence>
<dbReference type="PANTHER" id="PTHR22891">
    <property type="entry name" value="EUKARYOTIC TRANSLATION INITIATION FACTOR 2C"/>
    <property type="match status" value="1"/>
</dbReference>
<comment type="caution">
    <text evidence="4">The sequence shown here is derived from an EMBL/GenBank/DDBJ whole genome shotgun (WGS) entry which is preliminary data.</text>
</comment>
<reference evidence="4" key="1">
    <citation type="submission" date="2023-07" db="EMBL/GenBank/DDBJ databases">
        <authorList>
            <consortium name="AG Swart"/>
            <person name="Singh M."/>
            <person name="Singh A."/>
            <person name="Seah K."/>
            <person name="Emmerich C."/>
        </authorList>
    </citation>
    <scope>NUCLEOTIDE SEQUENCE</scope>
    <source>
        <strain evidence="4">DP1</strain>
    </source>
</reference>
<evidence type="ECO:0000259" key="2">
    <source>
        <dbReference type="PROSITE" id="PS50821"/>
    </source>
</evidence>
<dbReference type="InterPro" id="IPR003165">
    <property type="entry name" value="Piwi"/>
</dbReference>
<feature type="domain" description="Piwi" evidence="3">
    <location>
        <begin position="470"/>
        <end position="765"/>
    </location>
</feature>
<dbReference type="Proteomes" id="UP001295684">
    <property type="component" value="Unassembled WGS sequence"/>
</dbReference>
<dbReference type="Pfam" id="PF02171">
    <property type="entry name" value="Piwi"/>
    <property type="match status" value="1"/>
</dbReference>
<protein>
    <submittedName>
        <fullName evidence="4">Uncharacterized protein</fullName>
    </submittedName>
</protein>
<gene>
    <name evidence="4" type="ORF">ECRASSUSDP1_LOCUS28308</name>
</gene>
<organism evidence="4 5">
    <name type="scientific">Euplotes crassus</name>
    <dbReference type="NCBI Taxonomy" id="5936"/>
    <lineage>
        <taxon>Eukaryota</taxon>
        <taxon>Sar</taxon>
        <taxon>Alveolata</taxon>
        <taxon>Ciliophora</taxon>
        <taxon>Intramacronucleata</taxon>
        <taxon>Spirotrichea</taxon>
        <taxon>Hypotrichia</taxon>
        <taxon>Euplotida</taxon>
        <taxon>Euplotidae</taxon>
        <taxon>Moneuplotes</taxon>
    </lineage>
</organism>
<dbReference type="GO" id="GO:0003723">
    <property type="term" value="F:RNA binding"/>
    <property type="evidence" value="ECO:0007669"/>
    <property type="project" value="InterPro"/>
</dbReference>
<proteinExistence type="inferred from homology"/>
<accession>A0AAD1Y8X8</accession>
<dbReference type="InterPro" id="IPR012337">
    <property type="entry name" value="RNaseH-like_sf"/>
</dbReference>
<comment type="similarity">
    <text evidence="1">Belongs to the argonaute family.</text>
</comment>
<evidence type="ECO:0000259" key="3">
    <source>
        <dbReference type="PROSITE" id="PS50822"/>
    </source>
</evidence>
<dbReference type="SUPFAM" id="SSF53098">
    <property type="entry name" value="Ribonuclease H-like"/>
    <property type="match status" value="1"/>
</dbReference>
<dbReference type="PROSITE" id="PS50821">
    <property type="entry name" value="PAZ"/>
    <property type="match status" value="1"/>
</dbReference>
<dbReference type="SMART" id="SM00950">
    <property type="entry name" value="Piwi"/>
    <property type="match status" value="1"/>
</dbReference>
<dbReference type="CDD" id="cd02845">
    <property type="entry name" value="PAZ_piwi_like"/>
    <property type="match status" value="1"/>
</dbReference>
<dbReference type="CDD" id="cd04658">
    <property type="entry name" value="Piwi_piwi-like_Euk"/>
    <property type="match status" value="1"/>
</dbReference>
<evidence type="ECO:0000313" key="4">
    <source>
        <dbReference type="EMBL" id="CAI2386684.1"/>
    </source>
</evidence>
<dbReference type="SMART" id="SM00949">
    <property type="entry name" value="PAZ"/>
    <property type="match status" value="1"/>
</dbReference>
<name>A0AAD1Y8X8_EUPCR</name>
<dbReference type="PROSITE" id="PS50822">
    <property type="entry name" value="PIWI"/>
    <property type="match status" value="1"/>
</dbReference>
<dbReference type="InterPro" id="IPR036397">
    <property type="entry name" value="RNaseH_sf"/>
</dbReference>
<evidence type="ECO:0000313" key="5">
    <source>
        <dbReference type="Proteomes" id="UP001295684"/>
    </source>
</evidence>
<dbReference type="SUPFAM" id="SSF101690">
    <property type="entry name" value="PAZ domain"/>
    <property type="match status" value="1"/>
</dbReference>
<dbReference type="Gene3D" id="3.40.50.2300">
    <property type="match status" value="1"/>
</dbReference>
<dbReference type="InterPro" id="IPR036085">
    <property type="entry name" value="PAZ_dom_sf"/>
</dbReference>
<dbReference type="Gene3D" id="3.30.420.10">
    <property type="entry name" value="Ribonuclease H-like superfamily/Ribonuclease H"/>
    <property type="match status" value="1"/>
</dbReference>
<evidence type="ECO:0000256" key="1">
    <source>
        <dbReference type="RuleBase" id="RU361178"/>
    </source>
</evidence>
<dbReference type="InterPro" id="IPR003100">
    <property type="entry name" value="PAZ_dom"/>
</dbReference>
<keyword evidence="5" id="KW-1185">Reference proteome</keyword>